<gene>
    <name evidence="3" type="ORF">A3F51_02720</name>
</gene>
<dbReference type="EMBL" id="MHRT01000012">
    <property type="protein sequence ID" value="OHA28628.1"/>
    <property type="molecule type" value="Genomic_DNA"/>
</dbReference>
<dbReference type="InterPro" id="IPR036162">
    <property type="entry name" value="Resolvase-like_N_sf"/>
</dbReference>
<organism evidence="3 4">
    <name type="scientific">Candidatus Taylorbacteria bacterium RIFCSPHIGHO2_12_FULL_45_16</name>
    <dbReference type="NCBI Taxonomy" id="1802315"/>
    <lineage>
        <taxon>Bacteria</taxon>
        <taxon>Candidatus Tayloriibacteriota</taxon>
    </lineage>
</organism>
<dbReference type="GO" id="GO:0003677">
    <property type="term" value="F:DNA binding"/>
    <property type="evidence" value="ECO:0007669"/>
    <property type="project" value="InterPro"/>
</dbReference>
<evidence type="ECO:0008006" key="5">
    <source>
        <dbReference type="Google" id="ProtNLM"/>
    </source>
</evidence>
<proteinExistence type="predicted"/>
<dbReference type="PROSITE" id="PS51737">
    <property type="entry name" value="RECOMBINASE_DNA_BIND"/>
    <property type="match status" value="1"/>
</dbReference>
<evidence type="ECO:0000259" key="2">
    <source>
        <dbReference type="PROSITE" id="PS51737"/>
    </source>
</evidence>
<dbReference type="SUPFAM" id="SSF53041">
    <property type="entry name" value="Resolvase-like"/>
    <property type="match status" value="1"/>
</dbReference>
<feature type="domain" description="Resolvase/invertase-type recombinase catalytic" evidence="1">
    <location>
        <begin position="2"/>
        <end position="147"/>
    </location>
</feature>
<name>A0A1G2MXS0_9BACT</name>
<evidence type="ECO:0000313" key="3">
    <source>
        <dbReference type="EMBL" id="OHA28628.1"/>
    </source>
</evidence>
<dbReference type="Proteomes" id="UP000178089">
    <property type="component" value="Unassembled WGS sequence"/>
</dbReference>
<dbReference type="InterPro" id="IPR006119">
    <property type="entry name" value="Resolv_N"/>
</dbReference>
<dbReference type="GO" id="GO:0000150">
    <property type="term" value="F:DNA strand exchange activity"/>
    <property type="evidence" value="ECO:0007669"/>
    <property type="project" value="InterPro"/>
</dbReference>
<protein>
    <recommendedName>
        <fullName evidence="5">Recombinase domain-containing protein</fullName>
    </recommendedName>
</protein>
<dbReference type="Pfam" id="PF07508">
    <property type="entry name" value="Recombinase"/>
    <property type="match status" value="1"/>
</dbReference>
<feature type="domain" description="Recombinase" evidence="2">
    <location>
        <begin position="154"/>
        <end position="269"/>
    </location>
</feature>
<dbReference type="InterPro" id="IPR050639">
    <property type="entry name" value="SSR_resolvase"/>
</dbReference>
<dbReference type="Gene3D" id="3.90.1750.20">
    <property type="entry name" value="Putative Large Serine Recombinase, Chain B, Domain 2"/>
    <property type="match status" value="1"/>
</dbReference>
<dbReference type="PANTHER" id="PTHR30461">
    <property type="entry name" value="DNA-INVERTASE FROM LAMBDOID PROPHAGE"/>
    <property type="match status" value="1"/>
</dbReference>
<dbReference type="InterPro" id="IPR011109">
    <property type="entry name" value="DNA_bind_recombinase_dom"/>
</dbReference>
<reference evidence="3 4" key="1">
    <citation type="journal article" date="2016" name="Nat. Commun.">
        <title>Thousands of microbial genomes shed light on interconnected biogeochemical processes in an aquifer system.</title>
        <authorList>
            <person name="Anantharaman K."/>
            <person name="Brown C.T."/>
            <person name="Hug L.A."/>
            <person name="Sharon I."/>
            <person name="Castelle C.J."/>
            <person name="Probst A.J."/>
            <person name="Thomas B.C."/>
            <person name="Singh A."/>
            <person name="Wilkins M.J."/>
            <person name="Karaoz U."/>
            <person name="Brodie E.L."/>
            <person name="Williams K.H."/>
            <person name="Hubbard S.S."/>
            <person name="Banfield J.F."/>
        </authorList>
    </citation>
    <scope>NUCLEOTIDE SEQUENCE [LARGE SCALE GENOMIC DNA]</scope>
</reference>
<dbReference type="PROSITE" id="PS51736">
    <property type="entry name" value="RECOMBINASES_3"/>
    <property type="match status" value="1"/>
</dbReference>
<dbReference type="SMART" id="SM00857">
    <property type="entry name" value="Resolvase"/>
    <property type="match status" value="1"/>
</dbReference>
<evidence type="ECO:0000313" key="4">
    <source>
        <dbReference type="Proteomes" id="UP000178089"/>
    </source>
</evidence>
<dbReference type="CDD" id="cd00338">
    <property type="entry name" value="Ser_Recombinase"/>
    <property type="match status" value="1"/>
</dbReference>
<dbReference type="PANTHER" id="PTHR30461:SF23">
    <property type="entry name" value="DNA RECOMBINASE-RELATED"/>
    <property type="match status" value="1"/>
</dbReference>
<dbReference type="InterPro" id="IPR025827">
    <property type="entry name" value="Zn_ribbon_recom_dom"/>
</dbReference>
<dbReference type="Gene3D" id="3.40.50.1390">
    <property type="entry name" value="Resolvase, N-terminal catalytic domain"/>
    <property type="match status" value="1"/>
</dbReference>
<dbReference type="Pfam" id="PF13408">
    <property type="entry name" value="Zn_ribbon_recom"/>
    <property type="match status" value="1"/>
</dbReference>
<feature type="non-terminal residue" evidence="3">
    <location>
        <position position="493"/>
    </location>
</feature>
<comment type="caution">
    <text evidence="3">The sequence shown here is derived from an EMBL/GenBank/DDBJ whole genome shotgun (WGS) entry which is preliminary data.</text>
</comment>
<evidence type="ECO:0000259" key="1">
    <source>
        <dbReference type="PROSITE" id="PS51736"/>
    </source>
</evidence>
<dbReference type="InterPro" id="IPR038109">
    <property type="entry name" value="DNA_bind_recomb_sf"/>
</dbReference>
<accession>A0A1G2MXS0</accession>
<dbReference type="AlphaFoldDB" id="A0A1G2MXS0"/>
<dbReference type="Pfam" id="PF00239">
    <property type="entry name" value="Resolvase"/>
    <property type="match status" value="1"/>
</dbReference>
<sequence length="493" mass="56560">MNYFLYARKSTDVEDKQVRSIDDQLAVLRALAKEQGLTIIAEFVEKQSAKIPGRPIFNDMLARVEKGEAQGIVCWKLDRLARNPVDGGQISWMLQRGIIAHIQTHERSYKPTDNILMMSVEFGMANQYIIDLSANTKRGLHEKARRGEFPSVAPIGYQNNPRTKRIDVDRKKAPIIRAAYELYAENKSRLEDISMFLYERGIRTKKIKRWNSNGNKPIKKDTIKEILTNTFYYGDYQYGGEIYHGIHTPIVSKQLFDRVQEVIKIRGRGQKAIKDPQVLCGLLKCGECGCSITAEAITKQQKNGNIHRYIYYRCTKKKGRCSQPYIREEELSGQLSNLLARFVLPKEYAKAMLLMADKDEKEAQSVAAASVQDLRAKVADIDGGVSRLTDLYIEQDIDRDAYLLRKRALMSDRKTTEEQITRLERNAAGWLQPMREWINDASRLDEIQKTDDLPSKKISLQKIFGSNLTLKSREARGVAQNQWASYEEAHQKN</sequence>
<dbReference type="STRING" id="1802315.A3F51_02720"/>